<dbReference type="InterPro" id="IPR005182">
    <property type="entry name" value="YdbS-like_PH"/>
</dbReference>
<name>A0AA42CHI5_9HYPH</name>
<dbReference type="NCBIfam" id="NF040894">
    <property type="entry name" value="puhB_PGC"/>
    <property type="match status" value="1"/>
</dbReference>
<proteinExistence type="predicted"/>
<keyword evidence="4" id="KW-1185">Reference proteome</keyword>
<reference evidence="3" key="1">
    <citation type="submission" date="2022-05" db="EMBL/GenBank/DDBJ databases">
        <authorList>
            <person name="Pankratov T."/>
        </authorList>
    </citation>
    <scope>NUCLEOTIDE SEQUENCE</scope>
    <source>
        <strain evidence="3">BP6-180914</strain>
    </source>
</reference>
<feature type="transmembrane region" description="Helical" evidence="1">
    <location>
        <begin position="44"/>
        <end position="61"/>
    </location>
</feature>
<dbReference type="Proteomes" id="UP001165667">
    <property type="component" value="Unassembled WGS sequence"/>
</dbReference>
<protein>
    <submittedName>
        <fullName evidence="3">Photosynthetic complex putative assembly protein PuhB</fullName>
    </submittedName>
</protein>
<dbReference type="AlphaFoldDB" id="A0AA42CHI5"/>
<evidence type="ECO:0000259" key="2">
    <source>
        <dbReference type="Pfam" id="PF03703"/>
    </source>
</evidence>
<feature type="transmembrane region" description="Helical" evidence="1">
    <location>
        <begin position="73"/>
        <end position="95"/>
    </location>
</feature>
<sequence length="222" mass="23548">MSGDLDFEPIRGLPARLPPGETLLWQGEPDLRAMALRVFHVRKVAIYFGLLVAYRLASALHDGASLFGAAKAALPLTGLGVAAVLILAGLAALVCRTTVYSITSRRVVMRIGVALPITFNLPFKTLASASLKLQGKGVGTIPLVLTDSNRLAYLVMWPHARPWRTARTEPALRFVPDAAKVAQILAEAVSAALPETVNVTNPVVSQAQAGKQPSWPMAPAAA</sequence>
<evidence type="ECO:0000256" key="1">
    <source>
        <dbReference type="SAM" id="Phobius"/>
    </source>
</evidence>
<accession>A0AA42CHI5</accession>
<evidence type="ECO:0000313" key="4">
    <source>
        <dbReference type="Proteomes" id="UP001165667"/>
    </source>
</evidence>
<keyword evidence="1" id="KW-1133">Transmembrane helix</keyword>
<dbReference type="EMBL" id="JAMOIM010000002">
    <property type="protein sequence ID" value="MCW6507309.1"/>
    <property type="molecule type" value="Genomic_DNA"/>
</dbReference>
<organism evidence="3 4">
    <name type="scientific">Lichenifustis flavocetrariae</name>
    <dbReference type="NCBI Taxonomy" id="2949735"/>
    <lineage>
        <taxon>Bacteria</taxon>
        <taxon>Pseudomonadati</taxon>
        <taxon>Pseudomonadota</taxon>
        <taxon>Alphaproteobacteria</taxon>
        <taxon>Hyphomicrobiales</taxon>
        <taxon>Lichenihabitantaceae</taxon>
        <taxon>Lichenifustis</taxon>
    </lineage>
</organism>
<dbReference type="Pfam" id="PF03703">
    <property type="entry name" value="bPH_2"/>
    <property type="match status" value="1"/>
</dbReference>
<evidence type="ECO:0000313" key="3">
    <source>
        <dbReference type="EMBL" id="MCW6507309.1"/>
    </source>
</evidence>
<keyword evidence="1" id="KW-0812">Transmembrane</keyword>
<feature type="domain" description="YdbS-like PH" evidence="2">
    <location>
        <begin position="96"/>
        <end position="184"/>
    </location>
</feature>
<comment type="caution">
    <text evidence="3">The sequence shown here is derived from an EMBL/GenBank/DDBJ whole genome shotgun (WGS) entry which is preliminary data.</text>
</comment>
<dbReference type="InterPro" id="IPR054839">
    <property type="entry name" value="puhB_PGC"/>
</dbReference>
<dbReference type="RefSeq" id="WP_282583668.1">
    <property type="nucleotide sequence ID" value="NZ_JAMOIM010000002.1"/>
</dbReference>
<gene>
    <name evidence="3" type="primary">puhB</name>
    <name evidence="3" type="ORF">M8523_04665</name>
</gene>
<keyword evidence="1" id="KW-0472">Membrane</keyword>
<feature type="transmembrane region" description="Helical" evidence="1">
    <location>
        <begin position="107"/>
        <end position="123"/>
    </location>
</feature>